<evidence type="ECO:0000313" key="2">
    <source>
        <dbReference type="Proteomes" id="UP000314294"/>
    </source>
</evidence>
<dbReference type="AlphaFoldDB" id="A0A4Z2IQD8"/>
<organism evidence="1 2">
    <name type="scientific">Liparis tanakae</name>
    <name type="common">Tanaka's snailfish</name>
    <dbReference type="NCBI Taxonomy" id="230148"/>
    <lineage>
        <taxon>Eukaryota</taxon>
        <taxon>Metazoa</taxon>
        <taxon>Chordata</taxon>
        <taxon>Craniata</taxon>
        <taxon>Vertebrata</taxon>
        <taxon>Euteleostomi</taxon>
        <taxon>Actinopterygii</taxon>
        <taxon>Neopterygii</taxon>
        <taxon>Teleostei</taxon>
        <taxon>Neoteleostei</taxon>
        <taxon>Acanthomorphata</taxon>
        <taxon>Eupercaria</taxon>
        <taxon>Perciformes</taxon>
        <taxon>Cottioidei</taxon>
        <taxon>Cottales</taxon>
        <taxon>Liparidae</taxon>
        <taxon>Liparis</taxon>
    </lineage>
</organism>
<gene>
    <name evidence="1" type="ORF">EYF80_009504</name>
</gene>
<accession>A0A4Z2IQD8</accession>
<comment type="caution">
    <text evidence="1">The sequence shown here is derived from an EMBL/GenBank/DDBJ whole genome shotgun (WGS) entry which is preliminary data.</text>
</comment>
<protein>
    <submittedName>
        <fullName evidence="1">Uncharacterized protein</fullName>
    </submittedName>
</protein>
<dbReference type="Proteomes" id="UP000314294">
    <property type="component" value="Unassembled WGS sequence"/>
</dbReference>
<reference evidence="1 2" key="1">
    <citation type="submission" date="2019-03" db="EMBL/GenBank/DDBJ databases">
        <title>First draft genome of Liparis tanakae, snailfish: a comprehensive survey of snailfish specific genes.</title>
        <authorList>
            <person name="Kim W."/>
            <person name="Song I."/>
            <person name="Jeong J.-H."/>
            <person name="Kim D."/>
            <person name="Kim S."/>
            <person name="Ryu S."/>
            <person name="Song J.Y."/>
            <person name="Lee S.K."/>
        </authorList>
    </citation>
    <scope>NUCLEOTIDE SEQUENCE [LARGE SCALE GENOMIC DNA]</scope>
    <source>
        <tissue evidence="1">Muscle</tissue>
    </source>
</reference>
<sequence>MRSQLVYSSRDSTRAQSVCHCARSEGTQIKLQLRHASYMNERTCAVSGVRCGVRAPQKYLSDTDS</sequence>
<name>A0A4Z2IQD8_9TELE</name>
<dbReference type="EMBL" id="SRLO01000056">
    <property type="protein sequence ID" value="TNN80179.1"/>
    <property type="molecule type" value="Genomic_DNA"/>
</dbReference>
<evidence type="ECO:0000313" key="1">
    <source>
        <dbReference type="EMBL" id="TNN80179.1"/>
    </source>
</evidence>
<keyword evidence="2" id="KW-1185">Reference proteome</keyword>
<proteinExistence type="predicted"/>